<evidence type="ECO:0000313" key="3">
    <source>
        <dbReference type="Ensembl" id="ENSNNAP00000024529.1"/>
    </source>
</evidence>
<dbReference type="InterPro" id="IPR005303">
    <property type="entry name" value="MOCOS_middle"/>
</dbReference>
<dbReference type="Proteomes" id="UP000694559">
    <property type="component" value="Unplaced"/>
</dbReference>
<dbReference type="Ensembl" id="ENSNNAT00000025710.1">
    <property type="protein sequence ID" value="ENSNNAP00000024529.1"/>
    <property type="gene ID" value="ENSNNAG00000016098.1"/>
</dbReference>
<keyword evidence="1" id="KW-1133">Transmembrane helix</keyword>
<dbReference type="GeneTree" id="ENSGT00960000192969"/>
<evidence type="ECO:0000256" key="1">
    <source>
        <dbReference type="SAM" id="Phobius"/>
    </source>
</evidence>
<evidence type="ECO:0000259" key="2">
    <source>
        <dbReference type="Pfam" id="PF03476"/>
    </source>
</evidence>
<keyword evidence="1" id="KW-0812">Transmembrane</keyword>
<reference evidence="3" key="1">
    <citation type="submission" date="2025-08" db="UniProtKB">
        <authorList>
            <consortium name="Ensembl"/>
        </authorList>
    </citation>
    <scope>IDENTIFICATION</scope>
</reference>
<dbReference type="AlphaFoldDB" id="A0A8C6Y742"/>
<keyword evidence="4" id="KW-1185">Reference proteome</keyword>
<organism evidence="3 4">
    <name type="scientific">Naja naja</name>
    <name type="common">Indian cobra</name>
    <dbReference type="NCBI Taxonomy" id="35670"/>
    <lineage>
        <taxon>Eukaryota</taxon>
        <taxon>Metazoa</taxon>
        <taxon>Chordata</taxon>
        <taxon>Craniata</taxon>
        <taxon>Vertebrata</taxon>
        <taxon>Euteleostomi</taxon>
        <taxon>Lepidosauria</taxon>
        <taxon>Squamata</taxon>
        <taxon>Bifurcata</taxon>
        <taxon>Unidentata</taxon>
        <taxon>Episquamata</taxon>
        <taxon>Toxicofera</taxon>
        <taxon>Serpentes</taxon>
        <taxon>Colubroidea</taxon>
        <taxon>Elapidae</taxon>
        <taxon>Elapinae</taxon>
        <taxon>Naja</taxon>
    </lineage>
</organism>
<keyword evidence="1" id="KW-0472">Membrane</keyword>
<name>A0A8C6Y742_NAJNA</name>
<evidence type="ECO:0000313" key="4">
    <source>
        <dbReference type="Proteomes" id="UP000694559"/>
    </source>
</evidence>
<feature type="domain" description="Molybdenum cofactor sulfurase middle" evidence="2">
    <location>
        <begin position="59"/>
        <end position="96"/>
    </location>
</feature>
<reference evidence="3" key="2">
    <citation type="submission" date="2025-09" db="UniProtKB">
        <authorList>
            <consortium name="Ensembl"/>
        </authorList>
    </citation>
    <scope>IDENTIFICATION</scope>
</reference>
<proteinExistence type="predicted"/>
<protein>
    <recommendedName>
        <fullName evidence="2">Molybdenum cofactor sulfurase middle domain-containing protein</fullName>
    </recommendedName>
</protein>
<accession>A0A8C6Y742</accession>
<feature type="transmembrane region" description="Helical" evidence="1">
    <location>
        <begin position="26"/>
        <end position="45"/>
    </location>
</feature>
<dbReference type="OrthoDB" id="17255at2759"/>
<dbReference type="Pfam" id="PF03476">
    <property type="entry name" value="MOSC_N"/>
    <property type="match status" value="1"/>
</dbReference>
<sequence>MGINAPMAGSAALAPSSGLQLPPLPLAWICTAAALLSGIAAAWVWQRSRRSRRPRLKLVGTVAALFIYPVKSCRGVAVKRAEMTSLGLRGEKLRDR</sequence>